<feature type="region of interest" description="Disordered" evidence="1">
    <location>
        <begin position="99"/>
        <end position="131"/>
    </location>
</feature>
<evidence type="ECO:0000313" key="2">
    <source>
        <dbReference type="EMBL" id="MPC46849.1"/>
    </source>
</evidence>
<dbReference type="AlphaFoldDB" id="A0A5B7FNL7"/>
<reference evidence="2 3" key="1">
    <citation type="submission" date="2019-05" db="EMBL/GenBank/DDBJ databases">
        <title>Another draft genome of Portunus trituberculatus and its Hox gene families provides insights of decapod evolution.</title>
        <authorList>
            <person name="Jeong J.-H."/>
            <person name="Song I."/>
            <person name="Kim S."/>
            <person name="Choi T."/>
            <person name="Kim D."/>
            <person name="Ryu S."/>
            <person name="Kim W."/>
        </authorList>
    </citation>
    <scope>NUCLEOTIDE SEQUENCE [LARGE SCALE GENOMIC DNA]</scope>
    <source>
        <tissue evidence="2">Muscle</tissue>
    </source>
</reference>
<accession>A0A5B7FNL7</accession>
<gene>
    <name evidence="2" type="ORF">E2C01_040579</name>
</gene>
<evidence type="ECO:0000313" key="3">
    <source>
        <dbReference type="Proteomes" id="UP000324222"/>
    </source>
</evidence>
<sequence>MRWMPRCSSHAETNDVTMARRKRATTGVYHAYILHSTVTESFTSEPGPGRGGMCLVSLSSTWKGAVGEEHGNGSHNNEPVCNACVFTSPLHSRTYSRTIDLLPTPSTPPQLKKMGKGHKETGSEGEMTAGI</sequence>
<protein>
    <submittedName>
        <fullName evidence="2">Uncharacterized protein</fullName>
    </submittedName>
</protein>
<keyword evidence="3" id="KW-1185">Reference proteome</keyword>
<organism evidence="2 3">
    <name type="scientific">Portunus trituberculatus</name>
    <name type="common">Swimming crab</name>
    <name type="synonym">Neptunus trituberculatus</name>
    <dbReference type="NCBI Taxonomy" id="210409"/>
    <lineage>
        <taxon>Eukaryota</taxon>
        <taxon>Metazoa</taxon>
        <taxon>Ecdysozoa</taxon>
        <taxon>Arthropoda</taxon>
        <taxon>Crustacea</taxon>
        <taxon>Multicrustacea</taxon>
        <taxon>Malacostraca</taxon>
        <taxon>Eumalacostraca</taxon>
        <taxon>Eucarida</taxon>
        <taxon>Decapoda</taxon>
        <taxon>Pleocyemata</taxon>
        <taxon>Brachyura</taxon>
        <taxon>Eubrachyura</taxon>
        <taxon>Portunoidea</taxon>
        <taxon>Portunidae</taxon>
        <taxon>Portuninae</taxon>
        <taxon>Portunus</taxon>
    </lineage>
</organism>
<dbReference type="EMBL" id="VSRR010007413">
    <property type="protein sequence ID" value="MPC46849.1"/>
    <property type="molecule type" value="Genomic_DNA"/>
</dbReference>
<comment type="caution">
    <text evidence="2">The sequence shown here is derived from an EMBL/GenBank/DDBJ whole genome shotgun (WGS) entry which is preliminary data.</text>
</comment>
<evidence type="ECO:0000256" key="1">
    <source>
        <dbReference type="SAM" id="MobiDB-lite"/>
    </source>
</evidence>
<name>A0A5B7FNL7_PORTR</name>
<proteinExistence type="predicted"/>
<dbReference type="Proteomes" id="UP000324222">
    <property type="component" value="Unassembled WGS sequence"/>
</dbReference>